<evidence type="ECO:0000313" key="9">
    <source>
        <dbReference type="EMBL" id="KUG06777.1"/>
    </source>
</evidence>
<keyword evidence="10" id="KW-1185">Reference proteome</keyword>
<protein>
    <recommendedName>
        <fullName evidence="11">Carbohydrate-binding protein SusD</fullName>
    </recommendedName>
</protein>
<sequence length="550" mass="58257">MNNRIMAAFAPHRVRVMALAAFLSLGMASCDVTDLQPLDALPETAAFSTPDRIGLAVTGVYNAAQSGYYDPLNGTALGTRGYPFGSAATALGDVRGEDVVDMAGFFGIVGLNNITPSSPNVVNMWSNLYSTINQANLVIDGVRTAAQNGVISATDAEAYEGEMRFLRALSYHELVINFAKPYNDNNGNNPGVPYRDFPVNNPAALERARALGRTPVNEVYTKMLEDLDFAESKLPANRAGTLKVTRATKGAAIALKQRLRIHQSNWAQAKVEGDKLITGTTTFTAPAANGGYALQATPEAASQGRASVTNENIFSIENSSDDNSTTNGSLGSVFGSPAAAPAGIGGRGLESISPNLLNASFVPCDDRRRTGLTQQNGAAGAVFSAKYKDAATYSDFAPIIRYAEVLLNQAEAEANLGATGEVRALTLLNAVRGRAVSAADLYAGLTGDALIRAILNERRIELVSEGFRWDDIHRLSAGPSVRFSPRPGGGIPRKLDASQAVGANYNCTTRPVINGSVADIPYSDYRFLWPIPAAEIANNPTLASQQNPGY</sequence>
<evidence type="ECO:0000259" key="7">
    <source>
        <dbReference type="Pfam" id="PF07980"/>
    </source>
</evidence>
<dbReference type="CDD" id="cd08977">
    <property type="entry name" value="SusD"/>
    <property type="match status" value="1"/>
</dbReference>
<evidence type="ECO:0008006" key="11">
    <source>
        <dbReference type="Google" id="ProtNLM"/>
    </source>
</evidence>
<proteinExistence type="inferred from homology"/>
<evidence type="ECO:0000256" key="6">
    <source>
        <dbReference type="SAM" id="SignalP"/>
    </source>
</evidence>
<dbReference type="GO" id="GO:0009279">
    <property type="term" value="C:cell outer membrane"/>
    <property type="evidence" value="ECO:0007669"/>
    <property type="project" value="UniProtKB-SubCell"/>
</dbReference>
<dbReference type="PROSITE" id="PS51257">
    <property type="entry name" value="PROKAR_LIPOPROTEIN"/>
    <property type="match status" value="1"/>
</dbReference>
<keyword evidence="4" id="KW-0472">Membrane</keyword>
<evidence type="ECO:0000256" key="1">
    <source>
        <dbReference type="ARBA" id="ARBA00004442"/>
    </source>
</evidence>
<reference evidence="9 10" key="1">
    <citation type="submission" date="2015-11" db="EMBL/GenBank/DDBJ databases">
        <title>Solirubrum puertoriconensis gen. nov. an environmental bacteria isolated in Puerto Rico.</title>
        <authorList>
            <person name="Cuebas-Irizarry M.F."/>
            <person name="Montalvo-Rodriguez R."/>
        </authorList>
    </citation>
    <scope>NUCLEOTIDE SEQUENCE [LARGE SCALE GENOMIC DNA]</scope>
    <source>
        <strain evidence="9 10">MC1A</strain>
    </source>
</reference>
<feature type="domain" description="SusD-like N-terminal" evidence="8">
    <location>
        <begin position="115"/>
        <end position="258"/>
    </location>
</feature>
<comment type="caution">
    <text evidence="9">The sequence shown here is derived from an EMBL/GenBank/DDBJ whole genome shotgun (WGS) entry which is preliminary data.</text>
</comment>
<evidence type="ECO:0000256" key="2">
    <source>
        <dbReference type="ARBA" id="ARBA00006275"/>
    </source>
</evidence>
<dbReference type="InterPro" id="IPR033985">
    <property type="entry name" value="SusD-like_N"/>
</dbReference>
<dbReference type="SUPFAM" id="SSF48452">
    <property type="entry name" value="TPR-like"/>
    <property type="match status" value="1"/>
</dbReference>
<accession>A0A9X0HJ03</accession>
<evidence type="ECO:0000313" key="10">
    <source>
        <dbReference type="Proteomes" id="UP000054223"/>
    </source>
</evidence>
<feature type="signal peptide" evidence="6">
    <location>
        <begin position="1"/>
        <end position="20"/>
    </location>
</feature>
<comment type="similarity">
    <text evidence="2">Belongs to the SusD family.</text>
</comment>
<evidence type="ECO:0000256" key="4">
    <source>
        <dbReference type="ARBA" id="ARBA00023136"/>
    </source>
</evidence>
<dbReference type="Pfam" id="PF07980">
    <property type="entry name" value="SusD_RagB"/>
    <property type="match status" value="1"/>
</dbReference>
<feature type="chain" id="PRO_5040803296" description="Carbohydrate-binding protein SusD" evidence="6">
    <location>
        <begin position="21"/>
        <end position="550"/>
    </location>
</feature>
<dbReference type="Proteomes" id="UP000054223">
    <property type="component" value="Unassembled WGS sequence"/>
</dbReference>
<dbReference type="EMBL" id="LNAL01000008">
    <property type="protein sequence ID" value="KUG06777.1"/>
    <property type="molecule type" value="Genomic_DNA"/>
</dbReference>
<dbReference type="InterPro" id="IPR011990">
    <property type="entry name" value="TPR-like_helical_dom_sf"/>
</dbReference>
<gene>
    <name evidence="9" type="ORF">ASU33_05450</name>
</gene>
<keyword evidence="3 6" id="KW-0732">Signal</keyword>
<comment type="subcellular location">
    <subcellularLocation>
        <location evidence="1">Cell outer membrane</location>
    </subcellularLocation>
</comment>
<dbReference type="AlphaFoldDB" id="A0A9X0HJ03"/>
<keyword evidence="5" id="KW-0998">Cell outer membrane</keyword>
<evidence type="ECO:0000256" key="3">
    <source>
        <dbReference type="ARBA" id="ARBA00022729"/>
    </source>
</evidence>
<evidence type="ECO:0000256" key="5">
    <source>
        <dbReference type="ARBA" id="ARBA00023237"/>
    </source>
</evidence>
<dbReference type="Gene3D" id="1.25.40.390">
    <property type="match status" value="1"/>
</dbReference>
<feature type="domain" description="RagB/SusD" evidence="7">
    <location>
        <begin position="386"/>
        <end position="550"/>
    </location>
</feature>
<evidence type="ECO:0000259" key="8">
    <source>
        <dbReference type="Pfam" id="PF14322"/>
    </source>
</evidence>
<dbReference type="RefSeq" id="WP_059072469.1">
    <property type="nucleotide sequence ID" value="NZ_LNAL01000008.1"/>
</dbReference>
<name>A0A9X0HJ03_SOLP1</name>
<organism evidence="9 10">
    <name type="scientific">Solirubrum puertoriconensis</name>
    <dbReference type="NCBI Taxonomy" id="1751427"/>
    <lineage>
        <taxon>Bacteria</taxon>
        <taxon>Pseudomonadati</taxon>
        <taxon>Bacteroidota</taxon>
        <taxon>Cytophagia</taxon>
        <taxon>Cytophagales</taxon>
    </lineage>
</organism>
<dbReference type="Pfam" id="PF14322">
    <property type="entry name" value="SusD-like_3"/>
    <property type="match status" value="1"/>
</dbReference>
<dbReference type="InterPro" id="IPR012944">
    <property type="entry name" value="SusD_RagB_dom"/>
</dbReference>